<dbReference type="GeneID" id="108675367"/>
<protein>
    <submittedName>
        <fullName evidence="6">Beta-1,3-glucan-binding protein-like</fullName>
    </submittedName>
</protein>
<evidence type="ECO:0000259" key="4">
    <source>
        <dbReference type="PROSITE" id="PS51762"/>
    </source>
</evidence>
<evidence type="ECO:0000256" key="2">
    <source>
        <dbReference type="SAM" id="MobiDB-lite"/>
    </source>
</evidence>
<dbReference type="GO" id="GO:0005975">
    <property type="term" value="P:carbohydrate metabolic process"/>
    <property type="evidence" value="ECO:0007669"/>
    <property type="project" value="InterPro"/>
</dbReference>
<evidence type="ECO:0000313" key="5">
    <source>
        <dbReference type="Proteomes" id="UP000694843"/>
    </source>
</evidence>
<organism evidence="5 6">
    <name type="scientific">Hyalella azteca</name>
    <name type="common">Amphipod</name>
    <dbReference type="NCBI Taxonomy" id="294128"/>
    <lineage>
        <taxon>Eukaryota</taxon>
        <taxon>Metazoa</taxon>
        <taxon>Ecdysozoa</taxon>
        <taxon>Arthropoda</taxon>
        <taxon>Crustacea</taxon>
        <taxon>Multicrustacea</taxon>
        <taxon>Malacostraca</taxon>
        <taxon>Eumalacostraca</taxon>
        <taxon>Peracarida</taxon>
        <taxon>Amphipoda</taxon>
        <taxon>Senticaudata</taxon>
        <taxon>Talitrida</taxon>
        <taxon>Talitroidea</taxon>
        <taxon>Hyalellidae</taxon>
        <taxon>Hyalella</taxon>
    </lineage>
</organism>
<feature type="chain" id="PRO_5037539251" evidence="3">
    <location>
        <begin position="26"/>
        <end position="298"/>
    </location>
</feature>
<feature type="region of interest" description="Disordered" evidence="2">
    <location>
        <begin position="277"/>
        <end position="298"/>
    </location>
</feature>
<dbReference type="Pfam" id="PF00722">
    <property type="entry name" value="Glyco_hydro_16"/>
    <property type="match status" value="1"/>
</dbReference>
<sequence>MFPTQASASMKLLLVLAVTVTVTHAADIVDPCSCTAFPCQIFNDEFDFLDFSAWEHEITLVSAIWMMPRNFEYGLWPASGEIDIVESRGNDNYGTLGSGFAGTTLHWGPALNLNKYNLTHAEYSPANGTSFADNFHTWRLDWTPDDITFYLDDAEILKVDPGTNFWDFGGLATSGYENPWRYGTKMAPFDKENFCGNWPSLNPIHNLNQRFYLDDAEILKVDPGTNFWDLGGLASSGYENPWRYGTKMAPFDKEFHVIINLAVGGVNGFFPDDVPSSPPKPWSNAESTAPASFWKGVS</sequence>
<keyword evidence="5" id="KW-1185">Reference proteome</keyword>
<comment type="similarity">
    <text evidence="1">Belongs to the glycosyl hydrolase 16 family.</text>
</comment>
<name>A0A979FLI9_HYAAZ</name>
<evidence type="ECO:0000256" key="1">
    <source>
        <dbReference type="ARBA" id="ARBA00006865"/>
    </source>
</evidence>
<gene>
    <name evidence="6" type="primary">LOC108675367</name>
</gene>
<dbReference type="OrthoDB" id="4781at2759"/>
<dbReference type="KEGG" id="hazt:108675367"/>
<evidence type="ECO:0000256" key="3">
    <source>
        <dbReference type="SAM" id="SignalP"/>
    </source>
</evidence>
<dbReference type="PANTHER" id="PTHR10963:SF55">
    <property type="entry name" value="GLYCOSIDE HYDROLASE FAMILY 16 PROTEIN"/>
    <property type="match status" value="1"/>
</dbReference>
<dbReference type="SUPFAM" id="SSF49899">
    <property type="entry name" value="Concanavalin A-like lectins/glucanases"/>
    <property type="match status" value="2"/>
</dbReference>
<evidence type="ECO:0000313" key="6">
    <source>
        <dbReference type="RefSeq" id="XP_047737900.1"/>
    </source>
</evidence>
<feature type="domain" description="GH16" evidence="4">
    <location>
        <begin position="1"/>
        <end position="207"/>
    </location>
</feature>
<dbReference type="RefSeq" id="XP_047737900.1">
    <property type="nucleotide sequence ID" value="XM_047881944.1"/>
</dbReference>
<dbReference type="GO" id="GO:0004553">
    <property type="term" value="F:hydrolase activity, hydrolyzing O-glycosyl compounds"/>
    <property type="evidence" value="ECO:0007669"/>
    <property type="project" value="InterPro"/>
</dbReference>
<dbReference type="PROSITE" id="PS51762">
    <property type="entry name" value="GH16_2"/>
    <property type="match status" value="1"/>
</dbReference>
<dbReference type="Proteomes" id="UP000694843">
    <property type="component" value="Unplaced"/>
</dbReference>
<dbReference type="PANTHER" id="PTHR10963">
    <property type="entry name" value="GLYCOSYL HYDROLASE-RELATED"/>
    <property type="match status" value="1"/>
</dbReference>
<reference evidence="6" key="1">
    <citation type="submission" date="2025-08" db="UniProtKB">
        <authorList>
            <consortium name="RefSeq"/>
        </authorList>
    </citation>
    <scope>IDENTIFICATION</scope>
    <source>
        <tissue evidence="6">Whole organism</tissue>
    </source>
</reference>
<dbReference type="AlphaFoldDB" id="A0A979FLI9"/>
<dbReference type="InterPro" id="IPR000757">
    <property type="entry name" value="Beta-glucanase-like"/>
</dbReference>
<feature type="signal peptide" evidence="3">
    <location>
        <begin position="1"/>
        <end position="25"/>
    </location>
</feature>
<keyword evidence="3" id="KW-0732">Signal</keyword>
<dbReference type="InterPro" id="IPR050546">
    <property type="entry name" value="Glycosyl_Hydrlase_16"/>
</dbReference>
<dbReference type="Gene3D" id="2.60.120.200">
    <property type="match status" value="2"/>
</dbReference>
<dbReference type="InterPro" id="IPR013320">
    <property type="entry name" value="ConA-like_dom_sf"/>
</dbReference>
<proteinExistence type="inferred from homology"/>
<accession>A0A979FLI9</accession>